<evidence type="ECO:0000313" key="2">
    <source>
        <dbReference type="EMBL" id="RDZ26519.1"/>
    </source>
</evidence>
<reference evidence="2 3" key="1">
    <citation type="submission" date="2018-08" db="EMBL/GenBank/DDBJ databases">
        <title>Lysobacter sp. zong2l5, whole genome shotgun sequence.</title>
        <authorList>
            <person name="Zhang X."/>
            <person name="Feng G."/>
            <person name="Zhu H."/>
        </authorList>
    </citation>
    <scope>NUCLEOTIDE SEQUENCE [LARGE SCALE GENOMIC DNA]</scope>
    <source>
        <strain evidence="3">zong2l5</strain>
    </source>
</reference>
<feature type="compositionally biased region" description="Basic and acidic residues" evidence="1">
    <location>
        <begin position="527"/>
        <end position="536"/>
    </location>
</feature>
<dbReference type="OrthoDB" id="6057569at2"/>
<evidence type="ECO:0000313" key="3">
    <source>
        <dbReference type="Proteomes" id="UP000264492"/>
    </source>
</evidence>
<comment type="caution">
    <text evidence="2">The sequence shown here is derived from an EMBL/GenBank/DDBJ whole genome shotgun (WGS) entry which is preliminary data.</text>
</comment>
<name>A0A371JXX4_9GAMM</name>
<dbReference type="Proteomes" id="UP000264492">
    <property type="component" value="Unassembled WGS sequence"/>
</dbReference>
<evidence type="ECO:0000256" key="1">
    <source>
        <dbReference type="SAM" id="MobiDB-lite"/>
    </source>
</evidence>
<dbReference type="RefSeq" id="WP_147300705.1">
    <property type="nucleotide sequence ID" value="NZ_QTSU01000003.1"/>
</dbReference>
<keyword evidence="3" id="KW-1185">Reference proteome</keyword>
<protein>
    <submittedName>
        <fullName evidence="2">Uncharacterized protein</fullName>
    </submittedName>
</protein>
<dbReference type="EMBL" id="QTSU01000003">
    <property type="protein sequence ID" value="RDZ26519.1"/>
    <property type="molecule type" value="Genomic_DNA"/>
</dbReference>
<sequence>MEIVPNAADPKAAKAALTRELDELIAHFDRESSALPPTEATIKQWAHQSVQLAQRIRNVPWNGKSSLLRRLQRFQLQLRQTRHARRRLRLDRTLWEGIYSPASADTADAVKFARHPLAHAIQGLVQTSAPALRLRLEPASEPIEAGDEIPAGITKALPTAPATRKASWRKLPPTSLAATHSTRADPVMALEGRLALPDSFERARTVAMKWLVRKGIKVPGNGQDGFEARSNDGKNTAIAVAWAGIWALQVETADNVLPGRRWRVEMVLVQAQPTPGVAIRLTAISPADQPPPPISVPGLVSDLLADVGLLDPETNEQLFSEATMVDSVSALKAMLETLESPRRHRPAIVLSTYLRDNRPVTFLDPARLKRLRGLAKVYVISREMSWRLTDALSKRFAVAGACVRLFRPGFSADDPPEHHPVWEPSTLKSEGLTLNLIEQYLLREAAYASLQAQDREDAVPPFDRIRERVLRRQIDDARAIAQSQASRAGMHSEEIVQALRKQLADEESLRQMFEGESHSLDQQLKQARRERDALRDERDQLKAQSFRLQSRISALQHSDNVPLTTVPFPNSWDDLESWCADYLGDAVVVTPKAIRAARDSEFEDVSFAYEVLHFLASTYVPCRRGEVDNATLEAEKARLRIAISEVGLGAEHRRFKDSYTTTYMNRRVTLDMHVKRGTDKNPRFHFRLYFHWHEDKRVIVGSFPSHLDNTLT</sequence>
<feature type="region of interest" description="Disordered" evidence="1">
    <location>
        <begin position="514"/>
        <end position="536"/>
    </location>
</feature>
<organism evidence="2 3">
    <name type="scientific">Lysobacter silvisoli</name>
    <dbReference type="NCBI Taxonomy" id="2293254"/>
    <lineage>
        <taxon>Bacteria</taxon>
        <taxon>Pseudomonadati</taxon>
        <taxon>Pseudomonadota</taxon>
        <taxon>Gammaproteobacteria</taxon>
        <taxon>Lysobacterales</taxon>
        <taxon>Lysobacteraceae</taxon>
        <taxon>Lysobacter</taxon>
    </lineage>
</organism>
<dbReference type="AlphaFoldDB" id="A0A371JXX4"/>
<proteinExistence type="predicted"/>
<accession>A0A371JXX4</accession>
<gene>
    <name evidence="2" type="ORF">DX914_16145</name>
</gene>